<evidence type="ECO:0000256" key="3">
    <source>
        <dbReference type="ARBA" id="ARBA00007823"/>
    </source>
</evidence>
<evidence type="ECO:0000256" key="6">
    <source>
        <dbReference type="ARBA" id="ARBA00022722"/>
    </source>
</evidence>
<evidence type="ECO:0000256" key="8">
    <source>
        <dbReference type="ARBA" id="ARBA00022759"/>
    </source>
</evidence>
<evidence type="ECO:0000313" key="13">
    <source>
        <dbReference type="EMBL" id="OAG24031.1"/>
    </source>
</evidence>
<feature type="region of interest" description="Disordered" evidence="11">
    <location>
        <begin position="898"/>
        <end position="939"/>
    </location>
</feature>
<dbReference type="RefSeq" id="XP_018389452.1">
    <property type="nucleotide sequence ID" value="XM_018527113.1"/>
</dbReference>
<keyword evidence="9" id="KW-0378">Hydrolase</keyword>
<proteinExistence type="inferred from homology"/>
<comment type="similarity">
    <text evidence="3">Belongs to the RNase Z family.</text>
</comment>
<evidence type="ECO:0000256" key="11">
    <source>
        <dbReference type="SAM" id="MobiDB-lite"/>
    </source>
</evidence>
<keyword evidence="5" id="KW-0819">tRNA processing</keyword>
<reference evidence="13 14" key="1">
    <citation type="submission" date="2016-05" db="EMBL/GenBank/DDBJ databases">
        <title>Comparative analysis of secretome profiles of manganese(II)-oxidizing ascomycete fungi.</title>
        <authorList>
            <consortium name="DOE Joint Genome Institute"/>
            <person name="Zeiner C.A."/>
            <person name="Purvine S.O."/>
            <person name="Zink E.M."/>
            <person name="Wu S."/>
            <person name="Pasa-Tolic L."/>
            <person name="Chaput D.L."/>
            <person name="Haridas S."/>
            <person name="Grigoriev I.V."/>
            <person name="Santelli C.M."/>
            <person name="Hansel C.M."/>
        </authorList>
    </citation>
    <scope>NUCLEOTIDE SEQUENCE [LARGE SCALE GENOMIC DNA]</scope>
    <source>
        <strain evidence="13 14">SRC1lrK2f</strain>
    </source>
</reference>
<gene>
    <name evidence="13" type="ORF">CC77DRAFT_1038445</name>
</gene>
<dbReference type="CDD" id="cd07718">
    <property type="entry name" value="RNaseZ_ELAC1_ELAC2-C-term-like_MBL-fold"/>
    <property type="match status" value="1"/>
</dbReference>
<feature type="domain" description="tRNase Z endonuclease" evidence="12">
    <location>
        <begin position="6"/>
        <end position="68"/>
    </location>
</feature>
<evidence type="ECO:0000256" key="5">
    <source>
        <dbReference type="ARBA" id="ARBA00022694"/>
    </source>
</evidence>
<dbReference type="InterPro" id="IPR027794">
    <property type="entry name" value="tRNase_Z_dom"/>
</dbReference>
<comment type="cofactor">
    <cofactor evidence="2">
        <name>Zn(2+)</name>
        <dbReference type="ChEBI" id="CHEBI:29105"/>
    </cofactor>
</comment>
<dbReference type="Proteomes" id="UP000077248">
    <property type="component" value="Unassembled WGS sequence"/>
</dbReference>
<dbReference type="GO" id="GO:1990180">
    <property type="term" value="P:mitochondrial tRNA 3'-end processing"/>
    <property type="evidence" value="ECO:0007669"/>
    <property type="project" value="TreeGrafter"/>
</dbReference>
<feature type="compositionally biased region" description="Basic residues" evidence="11">
    <location>
        <begin position="923"/>
        <end position="939"/>
    </location>
</feature>
<dbReference type="SUPFAM" id="SSF56281">
    <property type="entry name" value="Metallo-hydrolase/oxidoreductase"/>
    <property type="match status" value="2"/>
</dbReference>
<dbReference type="GO" id="GO:0046872">
    <property type="term" value="F:metal ion binding"/>
    <property type="evidence" value="ECO:0007669"/>
    <property type="project" value="UniProtKB-KW"/>
</dbReference>
<keyword evidence="8" id="KW-0255">Endonuclease</keyword>
<keyword evidence="10" id="KW-0862">Zinc</keyword>
<evidence type="ECO:0000256" key="9">
    <source>
        <dbReference type="ARBA" id="ARBA00022801"/>
    </source>
</evidence>
<evidence type="ECO:0000313" key="14">
    <source>
        <dbReference type="Proteomes" id="UP000077248"/>
    </source>
</evidence>
<dbReference type="STRING" id="5599.A0A177DXX8"/>
<sequence length="939" mass="102884">MSCSIEIVTTPTADTPGTTLVLRTATKHYVFGNLAEGTQRAMVQQGTRLLKAQDFFLTGRAEWKNMGGLIGMMLTLADSSTSSYTTAMESFRQAQERGKKGEAPPKPHFDIYGPPNLKHTLATCRRFIFRKGIPINATEYVKQSPEKNEDGVIVPTWEDASIKVWAMSVSPSGSEPDKKAEAELEKRQKHFDTHLNTFDEFQAPENESPEDREARYGKIRTATIKYMFDSNWRMDTLVERHISEVEMPAAIFVRNPNTHGYEPYQGPKPGGPDPLPDITVWTRTPWPGATILALPPTRPAPECVSYIVRSLPFRGQFDVARAKALGVKPGPDFGKLTNGQSVQNANGETITPEQVVGADRPGQGVAILDIPSVAYVESILQREELSSPEVMTGIGAIVWMLGPGVAGHPTLVEFMNKMDGVEHVISSLDTAPNRIANDSVAAQATRLGQIDPTRYSTPVFDNTSLPQNSLYRTGTSAVSLLSKGAIAADRGSALPSKYRNVSATLVRVPGIGNYLLDCGENTLGQLSRVFPYEELIDIIKNLRIIWISHLHADHHLGTAAVIRAWYQVVHNAVPNSESLDTSASNINTSAYGLSVISHSGMLQWLSEYSAIEDFGYSRILPLQITANEPRKSSTLSIVNSFGKDVSENPIVQREDYERLFGFQDIQAAKVAHCNGAMAVSMTFPSSPSDPKDVKPLKVSYSGDCRPSYHFSKIGTDTTVLIHEATFDDELQGDAKAKKHSTTSEALGIGAQMNAKAVVLTHFSQRYQKIPVLQTVTDGEEEDPLLNPKEVAEDVPMEDEEAEVDPTIENADNMDMHPTIPSSTAPAPGPAKPIHSLTHETSSSLRENARVIKVRNKDMKVAIAFDYMRVKIGEICELEKFNDALNELLVKDEDADGALEGATKGANGNGKRASEDDGEGKEGKGKKKQKKQKEKSKRNN</sequence>
<evidence type="ECO:0000256" key="7">
    <source>
        <dbReference type="ARBA" id="ARBA00022723"/>
    </source>
</evidence>
<dbReference type="OMA" id="MSHCKHT"/>
<organism evidence="13 14">
    <name type="scientific">Alternaria alternata</name>
    <name type="common">Alternaria rot fungus</name>
    <name type="synonym">Torula alternata</name>
    <dbReference type="NCBI Taxonomy" id="5599"/>
    <lineage>
        <taxon>Eukaryota</taxon>
        <taxon>Fungi</taxon>
        <taxon>Dikarya</taxon>
        <taxon>Ascomycota</taxon>
        <taxon>Pezizomycotina</taxon>
        <taxon>Dothideomycetes</taxon>
        <taxon>Pleosporomycetidae</taxon>
        <taxon>Pleosporales</taxon>
        <taxon>Pleosporineae</taxon>
        <taxon>Pleosporaceae</taxon>
        <taxon>Alternaria</taxon>
        <taxon>Alternaria sect. Alternaria</taxon>
        <taxon>Alternaria alternata complex</taxon>
    </lineage>
</organism>
<dbReference type="EC" id="3.1.26.11" evidence="4"/>
<accession>A0A177DXX8</accession>
<comment type="catalytic activity">
    <reaction evidence="1">
        <text>Endonucleolytic cleavage of RNA, removing extra 3' nucleotides from tRNA precursor, generating 3' termini of tRNAs. A 3'-hydroxy group is left at the tRNA terminus and a 5'-phosphoryl group is left at the trailer molecule.</text>
        <dbReference type="EC" id="3.1.26.11"/>
    </reaction>
</comment>
<dbReference type="KEGG" id="aalt:CC77DRAFT_1038445"/>
<protein>
    <recommendedName>
        <fullName evidence="4">ribonuclease Z</fullName>
        <ecNumber evidence="4">3.1.26.11</ecNumber>
    </recommendedName>
</protein>
<dbReference type="GeneID" id="29112707"/>
<evidence type="ECO:0000256" key="10">
    <source>
        <dbReference type="ARBA" id="ARBA00022833"/>
    </source>
</evidence>
<dbReference type="VEuPathDB" id="FungiDB:CC77DRAFT_1038445"/>
<keyword evidence="14" id="KW-1185">Reference proteome</keyword>
<feature type="region of interest" description="Disordered" evidence="11">
    <location>
        <begin position="817"/>
        <end position="844"/>
    </location>
</feature>
<dbReference type="InterPro" id="IPR036866">
    <property type="entry name" value="RibonucZ/Hydroxyglut_hydro"/>
</dbReference>
<dbReference type="Gene3D" id="3.60.15.10">
    <property type="entry name" value="Ribonuclease Z/Hydroxyacylglutathione hydrolase-like"/>
    <property type="match status" value="2"/>
</dbReference>
<dbReference type="PANTHER" id="PTHR12553:SF49">
    <property type="entry name" value="ZINC PHOSPHODIESTERASE ELAC PROTEIN 2"/>
    <property type="match status" value="1"/>
</dbReference>
<dbReference type="GO" id="GO:0042781">
    <property type="term" value="F:3'-tRNA processing endoribonuclease activity"/>
    <property type="evidence" value="ECO:0007669"/>
    <property type="project" value="UniProtKB-EC"/>
</dbReference>
<evidence type="ECO:0000259" key="12">
    <source>
        <dbReference type="Pfam" id="PF13691"/>
    </source>
</evidence>
<dbReference type="PANTHER" id="PTHR12553">
    <property type="entry name" value="ZINC PHOSPHODIESTERASE ELAC PROTEIN 2"/>
    <property type="match status" value="1"/>
</dbReference>
<feature type="compositionally biased region" description="Basic and acidic residues" evidence="11">
    <location>
        <begin position="911"/>
        <end position="922"/>
    </location>
</feature>
<evidence type="ECO:0000256" key="1">
    <source>
        <dbReference type="ARBA" id="ARBA00000402"/>
    </source>
</evidence>
<evidence type="ECO:0000256" key="2">
    <source>
        <dbReference type="ARBA" id="ARBA00001947"/>
    </source>
</evidence>
<dbReference type="Pfam" id="PF13691">
    <property type="entry name" value="Lactamase_B_4"/>
    <property type="match status" value="1"/>
</dbReference>
<dbReference type="GO" id="GO:0005739">
    <property type="term" value="C:mitochondrion"/>
    <property type="evidence" value="ECO:0007669"/>
    <property type="project" value="TreeGrafter"/>
</dbReference>
<dbReference type="EMBL" id="KV441472">
    <property type="protein sequence ID" value="OAG24031.1"/>
    <property type="molecule type" value="Genomic_DNA"/>
</dbReference>
<keyword evidence="6" id="KW-0540">Nuclease</keyword>
<name>A0A177DXX8_ALTAL</name>
<evidence type="ECO:0000256" key="4">
    <source>
        <dbReference type="ARBA" id="ARBA00012477"/>
    </source>
</evidence>
<dbReference type="InterPro" id="IPR047151">
    <property type="entry name" value="RNZ2-like"/>
</dbReference>
<keyword evidence="7" id="KW-0479">Metal-binding</keyword>
<dbReference type="AlphaFoldDB" id="A0A177DXX8"/>